<reference evidence="2 3" key="1">
    <citation type="submission" date="2020-02" db="EMBL/GenBank/DDBJ databases">
        <title>Out from the shadows clarifying the taxonomy of the family Cryomorphaceae and related taxa by utilizing the GTDB taxonomic framework.</title>
        <authorList>
            <person name="Bowman J.P."/>
        </authorList>
    </citation>
    <scope>NUCLEOTIDE SEQUENCE [LARGE SCALE GENOMIC DNA]</scope>
    <source>
        <strain evidence="2 3">QSSC 1-22</strain>
    </source>
</reference>
<dbReference type="Proteomes" id="UP000486602">
    <property type="component" value="Unassembled WGS sequence"/>
</dbReference>
<feature type="transmembrane region" description="Helical" evidence="1">
    <location>
        <begin position="105"/>
        <end position="124"/>
    </location>
</feature>
<keyword evidence="3" id="KW-1185">Reference proteome</keyword>
<protein>
    <submittedName>
        <fullName evidence="2">Uncharacterized protein</fullName>
    </submittedName>
</protein>
<comment type="caution">
    <text evidence="2">The sequence shown here is derived from an EMBL/GenBank/DDBJ whole genome shotgun (WGS) entry which is preliminary data.</text>
</comment>
<feature type="transmembrane region" description="Helical" evidence="1">
    <location>
        <begin position="68"/>
        <end position="93"/>
    </location>
</feature>
<accession>A0A7K3WT28</accession>
<evidence type="ECO:0000256" key="1">
    <source>
        <dbReference type="SAM" id="Phobius"/>
    </source>
</evidence>
<proteinExistence type="predicted"/>
<feature type="transmembrane region" description="Helical" evidence="1">
    <location>
        <begin position="36"/>
        <end position="53"/>
    </location>
</feature>
<feature type="transmembrane region" description="Helical" evidence="1">
    <location>
        <begin position="6"/>
        <end position="24"/>
    </location>
</feature>
<keyword evidence="1" id="KW-1133">Transmembrane helix</keyword>
<evidence type="ECO:0000313" key="3">
    <source>
        <dbReference type="Proteomes" id="UP000486602"/>
    </source>
</evidence>
<dbReference type="EMBL" id="JAAGVY010000016">
    <property type="protein sequence ID" value="NEN23815.1"/>
    <property type="molecule type" value="Genomic_DNA"/>
</dbReference>
<feature type="transmembrane region" description="Helical" evidence="1">
    <location>
        <begin position="144"/>
        <end position="167"/>
    </location>
</feature>
<sequence length="180" mass="20475">MNFNLNLFITPVIALGLVLLAYFYSRKRVESHPAYHKYLILVGSLAFFFNWAWEVTQGPLYAGFKFDLAHISFCGLASVADMLMVYALLFGFGLIYKDVFWIKKLTIRGVLWLMLAGWLGAILAEIRHTSAGNWAYADAMPLLPWVDAGLLPVLQFTLLPTIIFFLTKKIVKFDTLKQSK</sequence>
<keyword evidence="1" id="KW-0472">Membrane</keyword>
<keyword evidence="1" id="KW-0812">Transmembrane</keyword>
<organism evidence="2 3">
    <name type="scientific">Cryomorpha ignava</name>
    <dbReference type="NCBI Taxonomy" id="101383"/>
    <lineage>
        <taxon>Bacteria</taxon>
        <taxon>Pseudomonadati</taxon>
        <taxon>Bacteroidota</taxon>
        <taxon>Flavobacteriia</taxon>
        <taxon>Flavobacteriales</taxon>
        <taxon>Cryomorphaceae</taxon>
        <taxon>Cryomorpha</taxon>
    </lineage>
</organism>
<evidence type="ECO:0000313" key="2">
    <source>
        <dbReference type="EMBL" id="NEN23815.1"/>
    </source>
</evidence>
<name>A0A7K3WT28_9FLAO</name>
<dbReference type="AlphaFoldDB" id="A0A7K3WT28"/>
<dbReference type="RefSeq" id="WP_163285211.1">
    <property type="nucleotide sequence ID" value="NZ_JAAGVY010000016.1"/>
</dbReference>
<gene>
    <name evidence="2" type="ORF">G3O08_09910</name>
</gene>